<dbReference type="PROSITE" id="PS50030">
    <property type="entry name" value="UBA"/>
    <property type="match status" value="2"/>
</dbReference>
<feature type="region of interest" description="Disordered" evidence="6">
    <location>
        <begin position="365"/>
        <end position="389"/>
    </location>
</feature>
<dbReference type="CDD" id="cd14280">
    <property type="entry name" value="UBA1_Rad23_like"/>
    <property type="match status" value="1"/>
</dbReference>
<dbReference type="SUPFAM" id="SSF101238">
    <property type="entry name" value="XPC-binding domain"/>
    <property type="match status" value="1"/>
</dbReference>
<dbReference type="SUPFAM" id="SSF46934">
    <property type="entry name" value="UBA-like"/>
    <property type="match status" value="2"/>
</dbReference>
<dbReference type="NCBIfam" id="TIGR00601">
    <property type="entry name" value="rad23"/>
    <property type="match status" value="1"/>
</dbReference>
<dbReference type="Gene3D" id="1.10.8.10">
    <property type="entry name" value="DNA helicase RuvA subunit, C-terminal domain"/>
    <property type="match status" value="2"/>
</dbReference>
<evidence type="ECO:0000259" key="7">
    <source>
        <dbReference type="PROSITE" id="PS50030"/>
    </source>
</evidence>
<dbReference type="CDD" id="cd14281">
    <property type="entry name" value="UBA2_Rad23_like"/>
    <property type="match status" value="1"/>
</dbReference>
<dbReference type="VEuPathDB" id="CryptoDB:Cvel_7060"/>
<evidence type="ECO:0000313" key="9">
    <source>
        <dbReference type="EMBL" id="CEM44166.1"/>
    </source>
</evidence>
<feature type="compositionally biased region" description="Gly residues" evidence="6">
    <location>
        <begin position="372"/>
        <end position="389"/>
    </location>
</feature>
<keyword evidence="5" id="KW-0963">Cytoplasm</keyword>
<dbReference type="InterPro" id="IPR029071">
    <property type="entry name" value="Ubiquitin-like_domsf"/>
</dbReference>
<dbReference type="Pfam" id="PF09280">
    <property type="entry name" value="XPC-binding"/>
    <property type="match status" value="1"/>
</dbReference>
<dbReference type="InterPro" id="IPR004806">
    <property type="entry name" value="Rad23"/>
</dbReference>
<dbReference type="PhylomeDB" id="A0A0G4HJA5"/>
<keyword evidence="4 5" id="KW-0539">Nucleus</keyword>
<dbReference type="InterPro" id="IPR000626">
    <property type="entry name" value="Ubiquitin-like_dom"/>
</dbReference>
<dbReference type="InterPro" id="IPR036353">
    <property type="entry name" value="XPC-bd_sf"/>
</dbReference>
<dbReference type="GO" id="GO:0005829">
    <property type="term" value="C:cytosol"/>
    <property type="evidence" value="ECO:0007669"/>
    <property type="project" value="TreeGrafter"/>
</dbReference>
<organism evidence="9">
    <name type="scientific">Chromera velia CCMP2878</name>
    <dbReference type="NCBI Taxonomy" id="1169474"/>
    <lineage>
        <taxon>Eukaryota</taxon>
        <taxon>Sar</taxon>
        <taxon>Alveolata</taxon>
        <taxon>Colpodellida</taxon>
        <taxon>Chromeraceae</taxon>
        <taxon>Chromera</taxon>
    </lineage>
</organism>
<dbReference type="InterPro" id="IPR006636">
    <property type="entry name" value="STI1_HS-bd"/>
</dbReference>
<dbReference type="PROSITE" id="PS50053">
    <property type="entry name" value="UBIQUITIN_2"/>
    <property type="match status" value="1"/>
</dbReference>
<dbReference type="CDD" id="cd01805">
    <property type="entry name" value="Ubl_Rad23"/>
    <property type="match status" value="1"/>
</dbReference>
<sequence length="389" mass="38974">MKLKVKTLQKSVDAEIEVDPSETILQVKQKIHEKFSNMPAESQKLIHSGKILSDEKTVAENDKIKDGDTLVVMVTKQKPAAASPPTGADATAASSGQAAAPPASTVPASQPPAGGEAAPPAGGAAPPATTAAPAPASDAPATPATGASALVTGTQLEEAVNNIVAMGFERSQVMAAMRAAFNNPDRAVEYLMTGIPMQQGPPAGGAPPGGEGTPAGGGDVPMGGDTPPTGGAGGGGGGGDDPLAALRQHPQFAQLRQMVQTNPQMLQTVLGVIGQQNPQLLQTITENQEAFLEMLREGVPEGGMGGGGGGGPPGSTVIRLTQEEAEAVARLEGLGFDRHIALEAYLACDKDENLAANYLFENAGDFMDEGDGGGNGPGGAPGGEGGDGQ</sequence>
<dbReference type="FunFam" id="1.10.8.10:FF:000003">
    <property type="entry name" value="UV excision repair protein RAD23 homolog"/>
    <property type="match status" value="1"/>
</dbReference>
<evidence type="ECO:0000256" key="6">
    <source>
        <dbReference type="SAM" id="MobiDB-lite"/>
    </source>
</evidence>
<feature type="region of interest" description="Disordered" evidence="6">
    <location>
        <begin position="197"/>
        <end position="243"/>
    </location>
</feature>
<feature type="compositionally biased region" description="Low complexity" evidence="6">
    <location>
        <begin position="79"/>
        <end position="145"/>
    </location>
</feature>
<dbReference type="GO" id="GO:0003684">
    <property type="term" value="F:damaged DNA binding"/>
    <property type="evidence" value="ECO:0007669"/>
    <property type="project" value="UniProtKB-UniRule"/>
</dbReference>
<dbReference type="GO" id="GO:0070628">
    <property type="term" value="F:proteasome binding"/>
    <property type="evidence" value="ECO:0007669"/>
    <property type="project" value="TreeGrafter"/>
</dbReference>
<dbReference type="SMART" id="SM00213">
    <property type="entry name" value="UBQ"/>
    <property type="match status" value="1"/>
</dbReference>
<protein>
    <recommendedName>
        <fullName evidence="5">UV excision repair protein RAD23</fullName>
    </recommendedName>
</protein>
<gene>
    <name evidence="9" type="ORF">Cvel_7060</name>
</gene>
<evidence type="ECO:0000256" key="5">
    <source>
        <dbReference type="RuleBase" id="RU367049"/>
    </source>
</evidence>
<dbReference type="SUPFAM" id="SSF54236">
    <property type="entry name" value="Ubiquitin-like"/>
    <property type="match status" value="1"/>
</dbReference>
<dbReference type="FunFam" id="1.10.10.540:FF:000001">
    <property type="entry name" value="UV excision repair protein RAD23 B"/>
    <property type="match status" value="1"/>
</dbReference>
<dbReference type="InterPro" id="IPR015940">
    <property type="entry name" value="UBA"/>
</dbReference>
<keyword evidence="1" id="KW-0677">Repeat</keyword>
<name>A0A0G4HJA5_9ALVE</name>
<proteinExistence type="inferred from homology"/>
<dbReference type="Gene3D" id="3.10.20.90">
    <property type="entry name" value="Phosphatidylinositol 3-kinase Catalytic Subunit, Chain A, domain 1"/>
    <property type="match status" value="1"/>
</dbReference>
<feature type="domain" description="Ubiquitin-like" evidence="8">
    <location>
        <begin position="1"/>
        <end position="79"/>
    </location>
</feature>
<comment type="similarity">
    <text evidence="5">Belongs to the RAD23 family.</text>
</comment>
<dbReference type="GO" id="GO:0005654">
    <property type="term" value="C:nucleoplasm"/>
    <property type="evidence" value="ECO:0007669"/>
    <property type="project" value="TreeGrafter"/>
</dbReference>
<evidence type="ECO:0000259" key="8">
    <source>
        <dbReference type="PROSITE" id="PS50053"/>
    </source>
</evidence>
<dbReference type="GO" id="GO:0031593">
    <property type="term" value="F:polyubiquitin modification-dependent protein binding"/>
    <property type="evidence" value="ECO:0007669"/>
    <property type="project" value="UniProtKB-UniRule"/>
</dbReference>
<feature type="domain" description="UBA" evidence="7">
    <location>
        <begin position="322"/>
        <end position="362"/>
    </location>
</feature>
<feature type="region of interest" description="Disordered" evidence="6">
    <location>
        <begin position="78"/>
        <end position="145"/>
    </location>
</feature>
<feature type="compositionally biased region" description="Gly residues" evidence="6">
    <location>
        <begin position="230"/>
        <end position="240"/>
    </location>
</feature>
<dbReference type="SMART" id="SM00165">
    <property type="entry name" value="UBA"/>
    <property type="match status" value="2"/>
</dbReference>
<dbReference type="FunFam" id="1.10.8.10:FF:000002">
    <property type="entry name" value="UV excision repair protein RAD23 homolog"/>
    <property type="match status" value="1"/>
</dbReference>
<dbReference type="InterPro" id="IPR009060">
    <property type="entry name" value="UBA-like_sf"/>
</dbReference>
<dbReference type="GO" id="GO:0043161">
    <property type="term" value="P:proteasome-mediated ubiquitin-dependent protein catabolic process"/>
    <property type="evidence" value="ECO:0007669"/>
    <property type="project" value="UniProtKB-UniRule"/>
</dbReference>
<dbReference type="GO" id="GO:0043130">
    <property type="term" value="F:ubiquitin binding"/>
    <property type="evidence" value="ECO:0007669"/>
    <property type="project" value="UniProtKB-UniRule"/>
</dbReference>
<accession>A0A0G4HJA5</accession>
<keyword evidence="3 5" id="KW-0234">DNA repair</keyword>
<dbReference type="InterPro" id="IPR015360">
    <property type="entry name" value="XPC-bd"/>
</dbReference>
<reference evidence="9" key="1">
    <citation type="submission" date="2014-11" db="EMBL/GenBank/DDBJ databases">
        <authorList>
            <person name="Otto D Thomas"/>
            <person name="Naeem Raeece"/>
        </authorList>
    </citation>
    <scope>NUCLEOTIDE SEQUENCE</scope>
</reference>
<comment type="function">
    <text evidence="5">Multiubiquitin chain receptor involved in modulation of proteasomal degradation. Involved in nucleotide excision repair.</text>
</comment>
<dbReference type="PANTHER" id="PTHR10621:SF0">
    <property type="entry name" value="UV EXCISION REPAIR PROTEIN RAD23"/>
    <property type="match status" value="1"/>
</dbReference>
<dbReference type="AlphaFoldDB" id="A0A0G4HJA5"/>
<evidence type="ECO:0000256" key="3">
    <source>
        <dbReference type="ARBA" id="ARBA00023204"/>
    </source>
</evidence>
<dbReference type="Pfam" id="PF00240">
    <property type="entry name" value="ubiquitin"/>
    <property type="match status" value="1"/>
</dbReference>
<feature type="compositionally biased region" description="Gly residues" evidence="6">
    <location>
        <begin position="202"/>
        <end position="221"/>
    </location>
</feature>
<evidence type="ECO:0000256" key="1">
    <source>
        <dbReference type="ARBA" id="ARBA00022737"/>
    </source>
</evidence>
<dbReference type="PRINTS" id="PR01839">
    <property type="entry name" value="RAD23PROTEIN"/>
</dbReference>
<evidence type="ECO:0000256" key="4">
    <source>
        <dbReference type="ARBA" id="ARBA00023242"/>
    </source>
</evidence>
<dbReference type="Pfam" id="PF00627">
    <property type="entry name" value="UBA"/>
    <property type="match status" value="2"/>
</dbReference>
<feature type="domain" description="UBA" evidence="7">
    <location>
        <begin position="154"/>
        <end position="194"/>
    </location>
</feature>
<dbReference type="SMART" id="SM00727">
    <property type="entry name" value="STI1"/>
    <property type="match status" value="1"/>
</dbReference>
<dbReference type="EMBL" id="CDMZ01002858">
    <property type="protein sequence ID" value="CEM44166.1"/>
    <property type="molecule type" value="Genomic_DNA"/>
</dbReference>
<keyword evidence="2 5" id="KW-0227">DNA damage</keyword>
<comment type="subcellular location">
    <subcellularLocation>
        <location evidence="5">Nucleus</location>
    </subcellularLocation>
    <subcellularLocation>
        <location evidence="5">Cytoplasm</location>
    </subcellularLocation>
</comment>
<dbReference type="GO" id="GO:0006289">
    <property type="term" value="P:nucleotide-excision repair"/>
    <property type="evidence" value="ECO:0007669"/>
    <property type="project" value="UniProtKB-UniRule"/>
</dbReference>
<dbReference type="PANTHER" id="PTHR10621">
    <property type="entry name" value="UV EXCISION REPAIR PROTEIN RAD23"/>
    <property type="match status" value="1"/>
</dbReference>
<evidence type="ECO:0000256" key="2">
    <source>
        <dbReference type="ARBA" id="ARBA00022763"/>
    </source>
</evidence>
<dbReference type="Gene3D" id="1.10.10.540">
    <property type="entry name" value="XPC-binding domain"/>
    <property type="match status" value="1"/>
</dbReference>